<sequence length="208" mass="23938">MPICYIKSISDDATLGLWHMSESWQDLKEMVKLPATEWLPLEEKKTDKRKQEWLACRVLLQEMAQSLPIISYDKNRKPHIKGSSKQLSMSHSGDYVCVYVHDSEPVGVDLQQMKPSITKGSDYFLNEAEQHWADLDDNVLLHLIWCAKEAVFKFAGDADMDLKKHIITNPFKSNQNGIIEVSIQKENVNMSVQVQHDAFDDYLLAWTV</sequence>
<dbReference type="SUPFAM" id="SSF56214">
    <property type="entry name" value="4'-phosphopantetheinyl transferase"/>
    <property type="match status" value="2"/>
</dbReference>
<accession>A0A9X1PM74</accession>
<evidence type="ECO:0000259" key="2">
    <source>
        <dbReference type="Pfam" id="PF01648"/>
    </source>
</evidence>
<evidence type="ECO:0000313" key="4">
    <source>
        <dbReference type="Proteomes" id="UP001139000"/>
    </source>
</evidence>
<dbReference type="Proteomes" id="UP001139000">
    <property type="component" value="Unassembled WGS sequence"/>
</dbReference>
<dbReference type="InterPro" id="IPR037143">
    <property type="entry name" value="4-PPantetheinyl_Trfase_dom_sf"/>
</dbReference>
<keyword evidence="1 3" id="KW-0808">Transferase</keyword>
<dbReference type="AlphaFoldDB" id="A0A9X1PM74"/>
<proteinExistence type="predicted"/>
<dbReference type="GO" id="GO:0008897">
    <property type="term" value="F:holo-[acyl-carrier-protein] synthase activity"/>
    <property type="evidence" value="ECO:0007669"/>
    <property type="project" value="InterPro"/>
</dbReference>
<reference evidence="3" key="1">
    <citation type="submission" date="2021-12" db="EMBL/GenBank/DDBJ databases">
        <title>Novel species in genus Dyadobacter.</title>
        <authorList>
            <person name="Ma C."/>
        </authorList>
    </citation>
    <scope>NUCLEOTIDE SEQUENCE</scope>
    <source>
        <strain evidence="3">LJ419</strain>
    </source>
</reference>
<protein>
    <submittedName>
        <fullName evidence="3">4'-phosphopantetheinyl transferase superfamily protein</fullName>
    </submittedName>
</protein>
<name>A0A9X1PM74_9BACT</name>
<organism evidence="3 4">
    <name type="scientific">Dyadobacter chenwenxiniae</name>
    <dbReference type="NCBI Taxonomy" id="2906456"/>
    <lineage>
        <taxon>Bacteria</taxon>
        <taxon>Pseudomonadati</taxon>
        <taxon>Bacteroidota</taxon>
        <taxon>Cytophagia</taxon>
        <taxon>Cytophagales</taxon>
        <taxon>Spirosomataceae</taxon>
        <taxon>Dyadobacter</taxon>
    </lineage>
</organism>
<comment type="caution">
    <text evidence="3">The sequence shown here is derived from an EMBL/GenBank/DDBJ whole genome shotgun (WGS) entry which is preliminary data.</text>
</comment>
<dbReference type="Pfam" id="PF01648">
    <property type="entry name" value="ACPS"/>
    <property type="match status" value="1"/>
</dbReference>
<evidence type="ECO:0000256" key="1">
    <source>
        <dbReference type="ARBA" id="ARBA00022679"/>
    </source>
</evidence>
<evidence type="ECO:0000313" key="3">
    <source>
        <dbReference type="EMBL" id="MCF0063690.1"/>
    </source>
</evidence>
<keyword evidence="4" id="KW-1185">Reference proteome</keyword>
<gene>
    <name evidence="3" type="ORF">LXM26_19410</name>
</gene>
<dbReference type="RefSeq" id="WP_234656630.1">
    <property type="nucleotide sequence ID" value="NZ_CP094997.1"/>
</dbReference>
<feature type="domain" description="4'-phosphopantetheinyl transferase" evidence="2">
    <location>
        <begin position="105"/>
        <end position="205"/>
    </location>
</feature>
<dbReference type="GO" id="GO:0000287">
    <property type="term" value="F:magnesium ion binding"/>
    <property type="evidence" value="ECO:0007669"/>
    <property type="project" value="InterPro"/>
</dbReference>
<dbReference type="Gene3D" id="3.90.470.20">
    <property type="entry name" value="4'-phosphopantetheinyl transferase domain"/>
    <property type="match status" value="1"/>
</dbReference>
<dbReference type="InterPro" id="IPR008278">
    <property type="entry name" value="4-PPantetheinyl_Trfase_dom"/>
</dbReference>
<dbReference type="EMBL" id="JAJTTC010000005">
    <property type="protein sequence ID" value="MCF0063690.1"/>
    <property type="molecule type" value="Genomic_DNA"/>
</dbReference>